<accession>A0A9D2G6A7</accession>
<dbReference type="PANTHER" id="PTHR43280:SF34">
    <property type="entry name" value="ARAC-FAMILY TRANSCRIPTIONAL REGULATOR"/>
    <property type="match status" value="1"/>
</dbReference>
<evidence type="ECO:0000259" key="4">
    <source>
        <dbReference type="PROSITE" id="PS01124"/>
    </source>
</evidence>
<proteinExistence type="predicted"/>
<dbReference type="PROSITE" id="PS00041">
    <property type="entry name" value="HTH_ARAC_FAMILY_1"/>
    <property type="match status" value="1"/>
</dbReference>
<protein>
    <submittedName>
        <fullName evidence="5">Helix-turn-helix domain-containing protein</fullName>
    </submittedName>
</protein>
<dbReference type="SMART" id="SM00342">
    <property type="entry name" value="HTH_ARAC"/>
    <property type="match status" value="1"/>
</dbReference>
<dbReference type="InterPro" id="IPR018060">
    <property type="entry name" value="HTH_AraC"/>
</dbReference>
<dbReference type="EMBL" id="DXBB01000073">
    <property type="protein sequence ID" value="HIZ72925.1"/>
    <property type="molecule type" value="Genomic_DNA"/>
</dbReference>
<dbReference type="SUPFAM" id="SSF46689">
    <property type="entry name" value="Homeodomain-like"/>
    <property type="match status" value="2"/>
</dbReference>
<dbReference type="GO" id="GO:0003700">
    <property type="term" value="F:DNA-binding transcription factor activity"/>
    <property type="evidence" value="ECO:0007669"/>
    <property type="project" value="InterPro"/>
</dbReference>
<dbReference type="InterPro" id="IPR020449">
    <property type="entry name" value="Tscrpt_reg_AraC-type_HTH"/>
</dbReference>
<dbReference type="AlphaFoldDB" id="A0A9D2G6A7"/>
<evidence type="ECO:0000313" key="6">
    <source>
        <dbReference type="Proteomes" id="UP000824102"/>
    </source>
</evidence>
<evidence type="ECO:0000256" key="3">
    <source>
        <dbReference type="ARBA" id="ARBA00023163"/>
    </source>
</evidence>
<gene>
    <name evidence="5" type="ORF">H9964_05045</name>
</gene>
<keyword evidence="3" id="KW-0804">Transcription</keyword>
<name>A0A9D2G6A7_9FIRM</name>
<keyword evidence="2" id="KW-0238">DNA-binding</keyword>
<dbReference type="PANTHER" id="PTHR43280">
    <property type="entry name" value="ARAC-FAMILY TRANSCRIPTIONAL REGULATOR"/>
    <property type="match status" value="1"/>
</dbReference>
<reference evidence="5" key="1">
    <citation type="journal article" date="2021" name="PeerJ">
        <title>Extensive microbial diversity within the chicken gut microbiome revealed by metagenomics and culture.</title>
        <authorList>
            <person name="Gilroy R."/>
            <person name="Ravi A."/>
            <person name="Getino M."/>
            <person name="Pursley I."/>
            <person name="Horton D.L."/>
            <person name="Alikhan N.F."/>
            <person name="Baker D."/>
            <person name="Gharbi K."/>
            <person name="Hall N."/>
            <person name="Watson M."/>
            <person name="Adriaenssens E.M."/>
            <person name="Foster-Nyarko E."/>
            <person name="Jarju S."/>
            <person name="Secka A."/>
            <person name="Antonio M."/>
            <person name="Oren A."/>
            <person name="Chaudhuri R.R."/>
            <person name="La Ragione R."/>
            <person name="Hildebrand F."/>
            <person name="Pallen M.J."/>
        </authorList>
    </citation>
    <scope>NUCLEOTIDE SEQUENCE</scope>
    <source>
        <strain evidence="5">ChiW7-2402</strain>
    </source>
</reference>
<dbReference type="Pfam" id="PF12833">
    <property type="entry name" value="HTH_18"/>
    <property type="match status" value="1"/>
</dbReference>
<feature type="domain" description="HTH araC/xylS-type" evidence="4">
    <location>
        <begin position="294"/>
        <end position="392"/>
    </location>
</feature>
<dbReference type="Proteomes" id="UP000824102">
    <property type="component" value="Unassembled WGS sequence"/>
</dbReference>
<dbReference type="PRINTS" id="PR00032">
    <property type="entry name" value="HTHARAC"/>
</dbReference>
<evidence type="ECO:0000256" key="2">
    <source>
        <dbReference type="ARBA" id="ARBA00023125"/>
    </source>
</evidence>
<dbReference type="InterPro" id="IPR018062">
    <property type="entry name" value="HTH_AraC-typ_CS"/>
</dbReference>
<evidence type="ECO:0000313" key="5">
    <source>
        <dbReference type="EMBL" id="HIZ72925.1"/>
    </source>
</evidence>
<dbReference type="PROSITE" id="PS01124">
    <property type="entry name" value="HTH_ARAC_FAMILY_2"/>
    <property type="match status" value="1"/>
</dbReference>
<reference evidence="5" key="2">
    <citation type="submission" date="2021-04" db="EMBL/GenBank/DDBJ databases">
        <authorList>
            <person name="Gilroy R."/>
        </authorList>
    </citation>
    <scope>NUCLEOTIDE SEQUENCE</scope>
    <source>
        <strain evidence="5">ChiW7-2402</strain>
    </source>
</reference>
<dbReference type="Gene3D" id="1.10.10.60">
    <property type="entry name" value="Homeodomain-like"/>
    <property type="match status" value="2"/>
</dbReference>
<dbReference type="InterPro" id="IPR009057">
    <property type="entry name" value="Homeodomain-like_sf"/>
</dbReference>
<organism evidence="5 6">
    <name type="scientific">Candidatus Gallimonas intestinavium</name>
    <dbReference type="NCBI Taxonomy" id="2838603"/>
    <lineage>
        <taxon>Bacteria</taxon>
        <taxon>Bacillati</taxon>
        <taxon>Bacillota</taxon>
        <taxon>Clostridia</taxon>
        <taxon>Candidatus Gallimonas</taxon>
    </lineage>
</organism>
<sequence>MLNEEQLQYFCEAEARLSGVCVRFFRDREGKELASIYGNHTAVRDMSTIPSDKVDFEGEGTIGLAYVEQFLLGRVLSEHDERTLVLGPVRMGELTESDIDMLMTKFGLPQALRGDISRFLMGTPVMPHENFLVLLSLFNLALNGIVVPMTEILAGGALKDAPKEDYIDTVDVVQPRTSGEYEETIRYLIRNGMVDEIEKLRFENYQGVVGQLGPSQMRSLKNSLIILNSMCLRAAISGGLDTETAYSLGELYVQRIENTQTLTELGKLSQTIKRDYCRRVKQLSAPKIDNLYVLRSAEYVQKHIYEKVTARELAERAGVSPEYLSTLFSEHLKCSIPQYIARQKILEAKKLLRFTEKPLSEIAALLNFSSQSYFQAQFKKIRGITPAAYREKYRKGARGD</sequence>
<comment type="caution">
    <text evidence="5">The sequence shown here is derived from an EMBL/GenBank/DDBJ whole genome shotgun (WGS) entry which is preliminary data.</text>
</comment>
<keyword evidence="1" id="KW-0805">Transcription regulation</keyword>
<evidence type="ECO:0000256" key="1">
    <source>
        <dbReference type="ARBA" id="ARBA00023015"/>
    </source>
</evidence>
<dbReference type="GO" id="GO:0043565">
    <property type="term" value="F:sequence-specific DNA binding"/>
    <property type="evidence" value="ECO:0007669"/>
    <property type="project" value="InterPro"/>
</dbReference>